<gene>
    <name evidence="1" type="ordered locus">VVA0317</name>
</gene>
<dbReference type="SUPFAM" id="SSF159871">
    <property type="entry name" value="YdgH-like"/>
    <property type="match status" value="1"/>
</dbReference>
<dbReference type="HOGENOM" id="CLU_119099_0_0_6"/>
<protein>
    <submittedName>
        <fullName evidence="1">Uncharacterized protein</fullName>
    </submittedName>
</protein>
<organism evidence="1 2">
    <name type="scientific">Vibrio vulnificus (strain YJ016)</name>
    <dbReference type="NCBI Taxonomy" id="196600"/>
    <lineage>
        <taxon>Bacteria</taxon>
        <taxon>Pseudomonadati</taxon>
        <taxon>Pseudomonadota</taxon>
        <taxon>Gammaproteobacteria</taxon>
        <taxon>Vibrionales</taxon>
        <taxon>Vibrionaceae</taxon>
        <taxon>Vibrio</taxon>
    </lineage>
</organism>
<dbReference type="Proteomes" id="UP000002675">
    <property type="component" value="Chromosome II"/>
</dbReference>
<dbReference type="PROSITE" id="PS51257">
    <property type="entry name" value="PROKAR_LIPOPROTEIN"/>
    <property type="match status" value="1"/>
</dbReference>
<proteinExistence type="predicted"/>
<dbReference type="AlphaFoldDB" id="Q7MFK3"/>
<dbReference type="RefSeq" id="WP_011151719.1">
    <property type="nucleotide sequence ID" value="NC_005140.1"/>
</dbReference>
<dbReference type="InterPro" id="IPR036275">
    <property type="entry name" value="YdgH-like_sf"/>
</dbReference>
<dbReference type="KEGG" id="vvy:VVA0317"/>
<sequence>MKKTVLLLALATVLSGCVTRKIPVMAEARNVTPITDVAVSNLKCDFVKVFTLEDSHPNNVIASLKNETYLAGGNRYKIAEVLATRRGRPSSVVAEMYSCNNVSKTSLESQISLIPGAQNVMPIAFSEVENNSCKILTTHVFKEVSLKDLETELANKTYMLGGNRFHITKIIESESGEPNSVVADIYRCKHRTVNF</sequence>
<accession>Q7MFK3</accession>
<dbReference type="EMBL" id="BA000038">
    <property type="protein sequence ID" value="BAC96343.1"/>
    <property type="molecule type" value="Genomic_DNA"/>
</dbReference>
<name>Q7MFK3_VIBVY</name>
<evidence type="ECO:0000313" key="2">
    <source>
        <dbReference type="Proteomes" id="UP000002675"/>
    </source>
</evidence>
<reference evidence="1 2" key="1">
    <citation type="journal article" date="2003" name="Genome Res.">
        <title>Comparative genome analysis of Vibrio vulnificus, a marine pathogen.</title>
        <authorList>
            <person name="Chen C.Y."/>
            <person name="Wu K.M."/>
            <person name="Chang Y.C."/>
            <person name="Chang C.H."/>
            <person name="Tsai H.C."/>
            <person name="Liao T.L."/>
            <person name="Liu Y.M."/>
            <person name="Chen H.J."/>
            <person name="Shen A.B."/>
            <person name="Li J.C."/>
            <person name="Su T.L."/>
            <person name="Shao C.P."/>
            <person name="Lee C.T."/>
            <person name="Hor L.I."/>
            <person name="Tsai S.F."/>
        </authorList>
    </citation>
    <scope>NUCLEOTIDE SEQUENCE [LARGE SCALE GENOMIC DNA]</scope>
    <source>
        <strain evidence="1 2">YJ016</strain>
    </source>
</reference>
<evidence type="ECO:0000313" key="1">
    <source>
        <dbReference type="EMBL" id="BAC96343.1"/>
    </source>
</evidence>
<dbReference type="PATRIC" id="fig|196600.6.peg.3523"/>